<keyword evidence="1" id="KW-1133">Transmembrane helix</keyword>
<reference evidence="2" key="2">
    <citation type="submission" date="2020-09" db="EMBL/GenBank/DDBJ databases">
        <authorList>
            <person name="Sun Q."/>
            <person name="Kim S."/>
        </authorList>
    </citation>
    <scope>NUCLEOTIDE SEQUENCE</scope>
    <source>
        <strain evidence="2">KCTC 12719</strain>
    </source>
</reference>
<keyword evidence="3" id="KW-1185">Reference proteome</keyword>
<dbReference type="RefSeq" id="WP_189605655.1">
    <property type="nucleotide sequence ID" value="NZ_BMXB01000017.1"/>
</dbReference>
<proteinExistence type="predicted"/>
<accession>A0A918SLD2</accession>
<evidence type="ECO:0000313" key="3">
    <source>
        <dbReference type="Proteomes" id="UP000610456"/>
    </source>
</evidence>
<comment type="caution">
    <text evidence="2">The sequence shown here is derived from an EMBL/GenBank/DDBJ whole genome shotgun (WGS) entry which is preliminary data.</text>
</comment>
<dbReference type="EMBL" id="BMXB01000017">
    <property type="protein sequence ID" value="GHA47448.1"/>
    <property type="molecule type" value="Genomic_DNA"/>
</dbReference>
<gene>
    <name evidence="2" type="ORF">GCM10007103_30480</name>
</gene>
<organism evidence="2 3">
    <name type="scientific">Salinimicrobium marinum</name>
    <dbReference type="NCBI Taxonomy" id="680283"/>
    <lineage>
        <taxon>Bacteria</taxon>
        <taxon>Pseudomonadati</taxon>
        <taxon>Bacteroidota</taxon>
        <taxon>Flavobacteriia</taxon>
        <taxon>Flavobacteriales</taxon>
        <taxon>Flavobacteriaceae</taxon>
        <taxon>Salinimicrobium</taxon>
    </lineage>
</organism>
<protein>
    <submittedName>
        <fullName evidence="2">Uncharacterized protein</fullName>
    </submittedName>
</protein>
<feature type="transmembrane region" description="Helical" evidence="1">
    <location>
        <begin position="49"/>
        <end position="67"/>
    </location>
</feature>
<keyword evidence="1" id="KW-0812">Transmembrane</keyword>
<sequence>MKIDLFPYLASLGFIYTYGRLAIHFAPKLFCYFFNEPVALQQQVEKPRIFLHLIGLGFMHLMVYSYSSLENTGLLIQLITWLTFILGFLACQFTWTKKFEDTFAPQFKRSTAKSSENFNLSISDLQLSQLYNELVRFDLINQDLTSLEDFRNILLKDWREHNSKLHLKMDGPTCREFYDYLIRTYPNNILTMKNLFITSKLVLRPDGKGYNYNTLKNAPIRTPVSKQNDTLANIFKKLS</sequence>
<dbReference type="AlphaFoldDB" id="A0A918SLD2"/>
<evidence type="ECO:0000313" key="2">
    <source>
        <dbReference type="EMBL" id="GHA47448.1"/>
    </source>
</evidence>
<dbReference type="Proteomes" id="UP000610456">
    <property type="component" value="Unassembled WGS sequence"/>
</dbReference>
<evidence type="ECO:0000256" key="1">
    <source>
        <dbReference type="SAM" id="Phobius"/>
    </source>
</evidence>
<keyword evidence="1" id="KW-0472">Membrane</keyword>
<name>A0A918SLD2_9FLAO</name>
<reference evidence="2" key="1">
    <citation type="journal article" date="2014" name="Int. J. Syst. Evol. Microbiol.">
        <title>Complete genome sequence of Corynebacterium casei LMG S-19264T (=DSM 44701T), isolated from a smear-ripened cheese.</title>
        <authorList>
            <consortium name="US DOE Joint Genome Institute (JGI-PGF)"/>
            <person name="Walter F."/>
            <person name="Albersmeier A."/>
            <person name="Kalinowski J."/>
            <person name="Ruckert C."/>
        </authorList>
    </citation>
    <scope>NUCLEOTIDE SEQUENCE</scope>
    <source>
        <strain evidence="2">KCTC 12719</strain>
    </source>
</reference>
<feature type="transmembrane region" description="Helical" evidence="1">
    <location>
        <begin position="6"/>
        <end position="23"/>
    </location>
</feature>
<feature type="transmembrane region" description="Helical" evidence="1">
    <location>
        <begin position="73"/>
        <end position="95"/>
    </location>
</feature>